<feature type="compositionally biased region" description="Polar residues" evidence="7">
    <location>
        <begin position="307"/>
        <end position="317"/>
    </location>
</feature>
<dbReference type="EMBL" id="SDMP01000016">
    <property type="protein sequence ID" value="RYR05128.1"/>
    <property type="molecule type" value="Genomic_DNA"/>
</dbReference>
<dbReference type="InterPro" id="IPR003657">
    <property type="entry name" value="WRKY_dom"/>
</dbReference>
<dbReference type="InterPro" id="IPR044810">
    <property type="entry name" value="WRKY_plant"/>
</dbReference>
<dbReference type="GO" id="GO:0043565">
    <property type="term" value="F:sequence-specific DNA binding"/>
    <property type="evidence" value="ECO:0007669"/>
    <property type="project" value="InterPro"/>
</dbReference>
<feature type="signal peptide" evidence="8">
    <location>
        <begin position="1"/>
        <end position="21"/>
    </location>
</feature>
<dbReference type="Pfam" id="PF03106">
    <property type="entry name" value="WRKY"/>
    <property type="match status" value="2"/>
</dbReference>
<keyword evidence="3" id="KW-0805">Transcription regulation</keyword>
<protein>
    <recommendedName>
        <fullName evidence="9">WRKY domain-containing protein</fullName>
    </recommendedName>
</protein>
<dbReference type="AlphaFoldDB" id="A0A444YT94"/>
<feature type="chain" id="PRO_5019459874" description="WRKY domain-containing protein" evidence="8">
    <location>
        <begin position="22"/>
        <end position="574"/>
    </location>
</feature>
<accession>A0A444YT94</accession>
<dbReference type="Proteomes" id="UP000289738">
    <property type="component" value="Chromosome B06"/>
</dbReference>
<proteinExistence type="predicted"/>
<evidence type="ECO:0000256" key="8">
    <source>
        <dbReference type="SAM" id="SignalP"/>
    </source>
</evidence>
<dbReference type="STRING" id="3818.A0A444YT94"/>
<organism evidence="10 11">
    <name type="scientific">Arachis hypogaea</name>
    <name type="common">Peanut</name>
    <dbReference type="NCBI Taxonomy" id="3818"/>
    <lineage>
        <taxon>Eukaryota</taxon>
        <taxon>Viridiplantae</taxon>
        <taxon>Streptophyta</taxon>
        <taxon>Embryophyta</taxon>
        <taxon>Tracheophyta</taxon>
        <taxon>Spermatophyta</taxon>
        <taxon>Magnoliopsida</taxon>
        <taxon>eudicotyledons</taxon>
        <taxon>Gunneridae</taxon>
        <taxon>Pentapetalae</taxon>
        <taxon>rosids</taxon>
        <taxon>fabids</taxon>
        <taxon>Fabales</taxon>
        <taxon>Fabaceae</taxon>
        <taxon>Papilionoideae</taxon>
        <taxon>50 kb inversion clade</taxon>
        <taxon>dalbergioids sensu lato</taxon>
        <taxon>Dalbergieae</taxon>
        <taxon>Pterocarpus clade</taxon>
        <taxon>Arachis</taxon>
    </lineage>
</organism>
<evidence type="ECO:0000256" key="7">
    <source>
        <dbReference type="SAM" id="MobiDB-lite"/>
    </source>
</evidence>
<keyword evidence="5" id="KW-0804">Transcription</keyword>
<dbReference type="FunFam" id="2.20.25.80:FF:000006">
    <property type="entry name" value="WRKY transcription factor"/>
    <property type="match status" value="1"/>
</dbReference>
<sequence>MHQSSSLLFILFILLSTHINSNHNPTFSLNKQQFMKTSSFTDLLSNNYSNINMNMDDFGDANVIQNQDSVPKFKSVTPPSLPLENSQTSSYFPFTSSTFSPTEFLNSSLFLSSPNIFASPTIEAFAGHSFNNKEDEKNFSEFSFQTQTKTSSPSQAEPLKTQDMWKFTEPINQAEFSSQTKSEYPSTQSFSSEMVATKPELQSNSVPESGSFNYANTSQSIKEQRRSEDGYNWRKYGQKQVKGSENPRSYYKCTHPNCAMKKKVERSLEGQITEIVYKGTHNHPKPQSTRRSSSSQQIIHQQPSSSCTNSGISDQSVVTLGNPQFDRVSMQEDSSASMGEEEFEQTSPTSYSGGDADELGPDAKRWIRKGENEHDGHSAYGSRTVREPRVVVQTTSEIDILDDGYRWRKYGQKVVKGNPNARSYYKCTAPGCSVRKHVERAATDIKSVITTYEGKHNHDVPAARGSAGYNMNRNSLNRNNSNAPAAPIRPAAVNGYSSAPNFTNSLYNPRLPATGTQESSSLDMLQGSGLFGYTSLGRSMGSYGNNSQLSDGVYIKAKDERKDDSFLESFLSKN</sequence>
<dbReference type="PANTHER" id="PTHR31221:SF265">
    <property type="entry name" value="WRKY TRANSCRIPTION FACTOR"/>
    <property type="match status" value="1"/>
</dbReference>
<dbReference type="PANTHER" id="PTHR31221">
    <property type="entry name" value="WRKY TRANSCRIPTION FACTOR PROTEIN 1-RELATED"/>
    <property type="match status" value="1"/>
</dbReference>
<dbReference type="PROSITE" id="PS50811">
    <property type="entry name" value="WRKY"/>
    <property type="match status" value="2"/>
</dbReference>
<evidence type="ECO:0000259" key="9">
    <source>
        <dbReference type="PROSITE" id="PS50811"/>
    </source>
</evidence>
<gene>
    <name evidence="10" type="ORF">Ahy_B06g084977</name>
</gene>
<dbReference type="SMART" id="SM00774">
    <property type="entry name" value="WRKY"/>
    <property type="match status" value="2"/>
</dbReference>
<keyword evidence="4" id="KW-0238">DNA-binding</keyword>
<feature type="region of interest" description="Disordered" evidence="7">
    <location>
        <begin position="277"/>
        <end position="317"/>
    </location>
</feature>
<feature type="region of interest" description="Disordered" evidence="7">
    <location>
        <begin position="329"/>
        <end position="361"/>
    </location>
</feature>
<evidence type="ECO:0000313" key="10">
    <source>
        <dbReference type="EMBL" id="RYR05128.1"/>
    </source>
</evidence>
<feature type="compositionally biased region" description="Basic and acidic residues" evidence="7">
    <location>
        <begin position="222"/>
        <end position="232"/>
    </location>
</feature>
<dbReference type="GO" id="GO:0003700">
    <property type="term" value="F:DNA-binding transcription factor activity"/>
    <property type="evidence" value="ECO:0007669"/>
    <property type="project" value="InterPro"/>
</dbReference>
<dbReference type="FunFam" id="2.20.25.80:FF:000001">
    <property type="entry name" value="WRKY transcription factor 33"/>
    <property type="match status" value="1"/>
</dbReference>
<dbReference type="GO" id="GO:0005634">
    <property type="term" value="C:nucleus"/>
    <property type="evidence" value="ECO:0007669"/>
    <property type="project" value="UniProtKB-SubCell"/>
</dbReference>
<keyword evidence="2" id="KW-0677">Repeat</keyword>
<evidence type="ECO:0000313" key="11">
    <source>
        <dbReference type="Proteomes" id="UP000289738"/>
    </source>
</evidence>
<keyword evidence="11" id="KW-1185">Reference proteome</keyword>
<evidence type="ECO:0000256" key="1">
    <source>
        <dbReference type="ARBA" id="ARBA00004123"/>
    </source>
</evidence>
<comment type="subcellular location">
    <subcellularLocation>
        <location evidence="1">Nucleus</location>
    </subcellularLocation>
</comment>
<reference evidence="10 11" key="1">
    <citation type="submission" date="2019-01" db="EMBL/GenBank/DDBJ databases">
        <title>Sequencing of cultivated peanut Arachis hypogaea provides insights into genome evolution and oil improvement.</title>
        <authorList>
            <person name="Chen X."/>
        </authorList>
    </citation>
    <scope>NUCLEOTIDE SEQUENCE [LARGE SCALE GENOMIC DNA]</scope>
    <source>
        <strain evidence="11">cv. Fuhuasheng</strain>
        <tissue evidence="10">Leaves</tissue>
    </source>
</reference>
<dbReference type="Gene3D" id="2.20.25.80">
    <property type="entry name" value="WRKY domain"/>
    <property type="match status" value="2"/>
</dbReference>
<comment type="caution">
    <text evidence="10">The sequence shown here is derived from an EMBL/GenBank/DDBJ whole genome shotgun (WGS) entry which is preliminary data.</text>
</comment>
<feature type="region of interest" description="Disordered" evidence="7">
    <location>
        <begin position="176"/>
        <end position="248"/>
    </location>
</feature>
<feature type="domain" description="WRKY" evidence="9">
    <location>
        <begin position="396"/>
        <end position="461"/>
    </location>
</feature>
<evidence type="ECO:0000256" key="6">
    <source>
        <dbReference type="ARBA" id="ARBA00023242"/>
    </source>
</evidence>
<name>A0A444YT94_ARAHY</name>
<keyword evidence="6" id="KW-0539">Nucleus</keyword>
<keyword evidence="8" id="KW-0732">Signal</keyword>
<evidence type="ECO:0000256" key="4">
    <source>
        <dbReference type="ARBA" id="ARBA00023125"/>
    </source>
</evidence>
<feature type="compositionally biased region" description="Low complexity" evidence="7">
    <location>
        <begin position="286"/>
        <end position="306"/>
    </location>
</feature>
<dbReference type="InterPro" id="IPR036576">
    <property type="entry name" value="WRKY_dom_sf"/>
</dbReference>
<feature type="compositionally biased region" description="Polar residues" evidence="7">
    <location>
        <begin position="176"/>
        <end position="221"/>
    </location>
</feature>
<evidence type="ECO:0000256" key="2">
    <source>
        <dbReference type="ARBA" id="ARBA00022737"/>
    </source>
</evidence>
<evidence type="ECO:0000256" key="5">
    <source>
        <dbReference type="ARBA" id="ARBA00023163"/>
    </source>
</evidence>
<dbReference type="SUPFAM" id="SSF118290">
    <property type="entry name" value="WRKY DNA-binding domain"/>
    <property type="match status" value="2"/>
</dbReference>
<feature type="domain" description="WRKY" evidence="9">
    <location>
        <begin position="222"/>
        <end position="286"/>
    </location>
</feature>
<evidence type="ECO:0000256" key="3">
    <source>
        <dbReference type="ARBA" id="ARBA00023015"/>
    </source>
</evidence>